<dbReference type="GeneID" id="36572598"/>
<name>A0A2T3AUQ0_AMORE</name>
<dbReference type="EMBL" id="KZ679015">
    <property type="protein sequence ID" value="PSS12362.1"/>
    <property type="molecule type" value="Genomic_DNA"/>
</dbReference>
<dbReference type="RefSeq" id="XP_024718360.1">
    <property type="nucleotide sequence ID" value="XM_024864517.1"/>
</dbReference>
<reference evidence="1 2" key="1">
    <citation type="journal article" date="2018" name="New Phytol.">
        <title>Comparative genomics and transcriptomics depict ericoid mycorrhizal fungi as versatile saprotrophs and plant mutualists.</title>
        <authorList>
            <person name="Martino E."/>
            <person name="Morin E."/>
            <person name="Grelet G.A."/>
            <person name="Kuo A."/>
            <person name="Kohler A."/>
            <person name="Daghino S."/>
            <person name="Barry K.W."/>
            <person name="Cichocki N."/>
            <person name="Clum A."/>
            <person name="Dockter R.B."/>
            <person name="Hainaut M."/>
            <person name="Kuo R.C."/>
            <person name="LaButti K."/>
            <person name="Lindahl B.D."/>
            <person name="Lindquist E.A."/>
            <person name="Lipzen A."/>
            <person name="Khouja H.R."/>
            <person name="Magnuson J."/>
            <person name="Murat C."/>
            <person name="Ohm R.A."/>
            <person name="Singer S.W."/>
            <person name="Spatafora J.W."/>
            <person name="Wang M."/>
            <person name="Veneault-Fourrey C."/>
            <person name="Henrissat B."/>
            <person name="Grigoriev I.V."/>
            <person name="Martin F.M."/>
            <person name="Perotto S."/>
        </authorList>
    </citation>
    <scope>NUCLEOTIDE SEQUENCE [LARGE SCALE GENOMIC DNA]</scope>
    <source>
        <strain evidence="1 2">ATCC 22711</strain>
    </source>
</reference>
<dbReference type="Proteomes" id="UP000241818">
    <property type="component" value="Unassembled WGS sequence"/>
</dbReference>
<evidence type="ECO:0000313" key="2">
    <source>
        <dbReference type="Proteomes" id="UP000241818"/>
    </source>
</evidence>
<accession>A0A2T3AUQ0</accession>
<gene>
    <name evidence="1" type="ORF">M430DRAFT_21456</name>
</gene>
<keyword evidence="2" id="KW-1185">Reference proteome</keyword>
<proteinExistence type="predicted"/>
<dbReference type="AlphaFoldDB" id="A0A2T3AUQ0"/>
<organism evidence="1 2">
    <name type="scientific">Amorphotheca resinae ATCC 22711</name>
    <dbReference type="NCBI Taxonomy" id="857342"/>
    <lineage>
        <taxon>Eukaryota</taxon>
        <taxon>Fungi</taxon>
        <taxon>Dikarya</taxon>
        <taxon>Ascomycota</taxon>
        <taxon>Pezizomycotina</taxon>
        <taxon>Leotiomycetes</taxon>
        <taxon>Helotiales</taxon>
        <taxon>Amorphothecaceae</taxon>
        <taxon>Amorphotheca</taxon>
    </lineage>
</organism>
<protein>
    <submittedName>
        <fullName evidence="1">Uncharacterized protein</fullName>
    </submittedName>
</protein>
<dbReference type="InParanoid" id="A0A2T3AUQ0"/>
<dbReference type="OrthoDB" id="415825at2759"/>
<evidence type="ECO:0000313" key="1">
    <source>
        <dbReference type="EMBL" id="PSS12362.1"/>
    </source>
</evidence>
<sequence length="114" mass="13401">MNAYDSAVASIAASKLPFRIYHSSTNSTRKSQYERSLMVDTSELAKELLGLLFFWKFQLVDRCKRERLPEKQQQQRAPTTDGHAPRDFLFFRYDRGGFCVARYAYKYFVLDRIA</sequence>